<dbReference type="InterPro" id="IPR035904">
    <property type="entry name" value="Chorismate_synth_AroC_sf"/>
</dbReference>
<evidence type="ECO:0000256" key="11">
    <source>
        <dbReference type="HAMAP-Rule" id="MF_00300"/>
    </source>
</evidence>
<dbReference type="HAMAP" id="MF_00300">
    <property type="entry name" value="Chorismate_synth"/>
    <property type="match status" value="1"/>
</dbReference>
<keyword evidence="7 11" id="KW-0274">FAD</keyword>
<dbReference type="CDD" id="cd07304">
    <property type="entry name" value="Chorismate_synthase"/>
    <property type="match status" value="1"/>
</dbReference>
<sequence length="388" mass="42658">MYYLTAGESHGPQLTAIIEGLPAGLKIDIDEVNRALHQRQGGFGRGDRQKIESDQVEIVGGVRHQVTLGGPVALVVKNRDHGNWGEIMSPTAPETAENSQRKLERPRPGHADLVGGMKYRHRDLRNVLERSSARETTLRVALGNIAQQFLRQLDIDLIAYVAQVGQVAADSEKPLDVSEIREKIFQNDMHVIDQDKVEPIHRLITETKEKGDTLGGIIRLVANGLPAGLGSYVSWDTKLDAKLAAAAVGVNAMKGVSFGDGFELGTKFGSQVMDQIDWEKGTGFSRLSDHLGGFEGGMTNGMPLVMNVAMKPIPTLYQPLQTVDINTKEKHLAGIERSDTTSIVAASLVIQSVIALELAKAICEQFESSSLERLQEELRRYRQECREY</sequence>
<name>A0ABQ3W9B1_9LACO</name>
<evidence type="ECO:0000256" key="13">
    <source>
        <dbReference type="SAM" id="MobiDB-lite"/>
    </source>
</evidence>
<comment type="caution">
    <text evidence="14">The sequence shown here is derived from an EMBL/GenBank/DDBJ whole genome shotgun (WGS) entry which is preliminary data.</text>
</comment>
<comment type="pathway">
    <text evidence="1 11 12">Metabolic intermediate biosynthesis; chorismate biosynthesis; chorismate from D-erythrose 4-phosphate and phosphoenolpyruvate: step 7/7.</text>
</comment>
<accession>A0ABQ3W9B1</accession>
<evidence type="ECO:0000313" key="14">
    <source>
        <dbReference type="EMBL" id="GHW02020.1"/>
    </source>
</evidence>
<feature type="binding site" evidence="11">
    <location>
        <position position="39"/>
    </location>
    <ligand>
        <name>NADP(+)</name>
        <dbReference type="ChEBI" id="CHEBI:58349"/>
    </ligand>
</feature>
<feature type="binding site" evidence="11">
    <location>
        <begin position="311"/>
        <end position="315"/>
    </location>
    <ligand>
        <name>FMN</name>
        <dbReference type="ChEBI" id="CHEBI:58210"/>
    </ligand>
</feature>
<comment type="cofactor">
    <cofactor evidence="11 12">
        <name>FMNH2</name>
        <dbReference type="ChEBI" id="CHEBI:57618"/>
    </cofactor>
    <text evidence="11 12">Reduced FMN (FMNH(2)).</text>
</comment>
<comment type="function">
    <text evidence="11">Catalyzes the anti-1,4-elimination of the C-3 phosphate and the C-6 proR hydrogen from 5-enolpyruvylshikimate-3-phosphate (EPSP) to yield chorismate, which is the branch point compound that serves as the starting substrate for the three terminal pathways of aromatic amino acid biosynthesis. This reaction introduces a second double bond into the aromatic ring system.</text>
</comment>
<feature type="binding site" evidence="11">
    <location>
        <position position="296"/>
    </location>
    <ligand>
        <name>FMN</name>
        <dbReference type="ChEBI" id="CHEBI:58210"/>
    </ligand>
</feature>
<evidence type="ECO:0000256" key="4">
    <source>
        <dbReference type="ARBA" id="ARBA00022605"/>
    </source>
</evidence>
<evidence type="ECO:0000256" key="9">
    <source>
        <dbReference type="ARBA" id="ARBA00023141"/>
    </source>
</evidence>
<organism evidence="14 15">
    <name type="scientific">Lactobacillus nasalidis</name>
    <dbReference type="NCBI Taxonomy" id="2797258"/>
    <lineage>
        <taxon>Bacteria</taxon>
        <taxon>Bacillati</taxon>
        <taxon>Bacillota</taxon>
        <taxon>Bacilli</taxon>
        <taxon>Lactobacillales</taxon>
        <taxon>Lactobacillaceae</taxon>
        <taxon>Lactobacillus</taxon>
    </lineage>
</organism>
<dbReference type="InterPro" id="IPR000453">
    <property type="entry name" value="Chorismate_synth"/>
</dbReference>
<feature type="binding site" evidence="11">
    <location>
        <begin position="130"/>
        <end position="132"/>
    </location>
    <ligand>
        <name>FMN</name>
        <dbReference type="ChEBI" id="CHEBI:58210"/>
    </ligand>
</feature>
<gene>
    <name evidence="11 14" type="primary">aroC</name>
    <name evidence="14" type="ORF">lacNasYZ03_17070</name>
</gene>
<dbReference type="NCBIfam" id="NF003793">
    <property type="entry name" value="PRK05382.1"/>
    <property type="match status" value="1"/>
</dbReference>
<keyword evidence="5 11" id="KW-0285">Flavoprotein</keyword>
<dbReference type="PIRSF" id="PIRSF001456">
    <property type="entry name" value="Chorismate_synth"/>
    <property type="match status" value="1"/>
</dbReference>
<keyword evidence="10 11" id="KW-0456">Lyase</keyword>
<dbReference type="NCBIfam" id="TIGR00033">
    <property type="entry name" value="aroC"/>
    <property type="match status" value="1"/>
</dbReference>
<keyword evidence="6 11" id="KW-0288">FMN</keyword>
<dbReference type="Proteomes" id="UP000616547">
    <property type="component" value="Unassembled WGS sequence"/>
</dbReference>
<dbReference type="PANTHER" id="PTHR21085">
    <property type="entry name" value="CHORISMATE SYNTHASE"/>
    <property type="match status" value="1"/>
</dbReference>
<dbReference type="Pfam" id="PF01264">
    <property type="entry name" value="Chorismate_synt"/>
    <property type="match status" value="1"/>
</dbReference>
<dbReference type="PROSITE" id="PS00787">
    <property type="entry name" value="CHORISMATE_SYNTHASE_1"/>
    <property type="match status" value="1"/>
</dbReference>
<keyword evidence="15" id="KW-1185">Reference proteome</keyword>
<keyword evidence="9 11" id="KW-0057">Aromatic amino acid biosynthesis</keyword>
<dbReference type="RefSeq" id="WP_201336345.1">
    <property type="nucleotide sequence ID" value="NZ_BOCI01000473.1"/>
</dbReference>
<dbReference type="SUPFAM" id="SSF103263">
    <property type="entry name" value="Chorismate synthase, AroC"/>
    <property type="match status" value="1"/>
</dbReference>
<comment type="catalytic activity">
    <reaction evidence="11 12">
        <text>5-O-(1-carboxyvinyl)-3-phosphoshikimate = chorismate + phosphate</text>
        <dbReference type="Rhea" id="RHEA:21020"/>
        <dbReference type="ChEBI" id="CHEBI:29748"/>
        <dbReference type="ChEBI" id="CHEBI:43474"/>
        <dbReference type="ChEBI" id="CHEBI:57701"/>
        <dbReference type="EC" id="4.2.3.5"/>
    </reaction>
</comment>
<reference evidence="15" key="1">
    <citation type="submission" date="2021-01" db="EMBL/GenBank/DDBJ databases">
        <title>Draft genome sequence of Nasalis larvatus strain YZ03.</title>
        <authorList>
            <person name="Suzuki-Hashido N."/>
            <person name="Tsuchida S."/>
            <person name="Hayakawa T."/>
        </authorList>
    </citation>
    <scope>NUCLEOTIDE SEQUENCE [LARGE SCALE GENOMIC DNA]</scope>
    <source>
        <strain evidence="15">YZ03</strain>
    </source>
</reference>
<evidence type="ECO:0000313" key="15">
    <source>
        <dbReference type="Proteomes" id="UP000616547"/>
    </source>
</evidence>
<evidence type="ECO:0000256" key="3">
    <source>
        <dbReference type="ARBA" id="ARBA00013036"/>
    </source>
</evidence>
<evidence type="ECO:0000256" key="5">
    <source>
        <dbReference type="ARBA" id="ARBA00022630"/>
    </source>
</evidence>
<dbReference type="EMBL" id="BOCI01000473">
    <property type="protein sequence ID" value="GHW02020.1"/>
    <property type="molecule type" value="Genomic_DNA"/>
</dbReference>
<keyword evidence="8 11" id="KW-0521">NADP</keyword>
<proteinExistence type="inferred from homology"/>
<evidence type="ECO:0000256" key="8">
    <source>
        <dbReference type="ARBA" id="ARBA00022857"/>
    </source>
</evidence>
<feature type="binding site" evidence="11">
    <location>
        <position position="337"/>
    </location>
    <ligand>
        <name>FMN</name>
        <dbReference type="ChEBI" id="CHEBI:58210"/>
    </ligand>
</feature>
<feature type="compositionally biased region" description="Basic and acidic residues" evidence="13">
    <location>
        <begin position="99"/>
        <end position="110"/>
    </location>
</feature>
<dbReference type="EC" id="4.2.3.5" evidence="3 11"/>
<evidence type="ECO:0000256" key="2">
    <source>
        <dbReference type="ARBA" id="ARBA00008014"/>
    </source>
</evidence>
<evidence type="ECO:0000256" key="12">
    <source>
        <dbReference type="RuleBase" id="RU000605"/>
    </source>
</evidence>
<dbReference type="Gene3D" id="3.60.150.10">
    <property type="entry name" value="Chorismate synthase AroC"/>
    <property type="match status" value="1"/>
</dbReference>
<feature type="region of interest" description="Disordered" evidence="13">
    <location>
        <begin position="85"/>
        <end position="114"/>
    </location>
</feature>
<comment type="subunit">
    <text evidence="11">Homotetramer.</text>
</comment>
<evidence type="ECO:0000256" key="6">
    <source>
        <dbReference type="ARBA" id="ARBA00022643"/>
    </source>
</evidence>
<keyword evidence="4 11" id="KW-0028">Amino-acid biosynthesis</keyword>
<protein>
    <recommendedName>
        <fullName evidence="3 11">Chorismate synthase</fullName>
        <shortName evidence="11">CS</shortName>
        <ecNumber evidence="3 11">4.2.3.5</ecNumber>
    </recommendedName>
    <alternativeName>
        <fullName evidence="11">5-enolpyruvylshikimate-3-phosphate phospholyase</fullName>
    </alternativeName>
</protein>
<feature type="binding site" evidence="11">
    <location>
        <position position="45"/>
    </location>
    <ligand>
        <name>NADP(+)</name>
        <dbReference type="ChEBI" id="CHEBI:58349"/>
    </ligand>
</feature>
<evidence type="ECO:0000256" key="10">
    <source>
        <dbReference type="ARBA" id="ARBA00023239"/>
    </source>
</evidence>
<comment type="similarity">
    <text evidence="2 11 12">Belongs to the chorismate synthase family.</text>
</comment>
<feature type="binding site" evidence="11">
    <location>
        <begin position="251"/>
        <end position="252"/>
    </location>
    <ligand>
        <name>FMN</name>
        <dbReference type="ChEBI" id="CHEBI:58210"/>
    </ligand>
</feature>
<evidence type="ECO:0000256" key="1">
    <source>
        <dbReference type="ARBA" id="ARBA00005044"/>
    </source>
</evidence>
<evidence type="ECO:0000256" key="7">
    <source>
        <dbReference type="ARBA" id="ARBA00022827"/>
    </source>
</evidence>
<dbReference type="PANTHER" id="PTHR21085:SF0">
    <property type="entry name" value="CHORISMATE SYNTHASE"/>
    <property type="match status" value="1"/>
</dbReference>
<dbReference type="InterPro" id="IPR020541">
    <property type="entry name" value="Chorismate_synthase_CS"/>
</dbReference>